<feature type="non-terminal residue" evidence="5">
    <location>
        <position position="493"/>
    </location>
</feature>
<organism evidence="5 6">
    <name type="scientific">Olpidium bornovanus</name>
    <dbReference type="NCBI Taxonomy" id="278681"/>
    <lineage>
        <taxon>Eukaryota</taxon>
        <taxon>Fungi</taxon>
        <taxon>Fungi incertae sedis</taxon>
        <taxon>Olpidiomycota</taxon>
        <taxon>Olpidiomycotina</taxon>
        <taxon>Olpidiomycetes</taxon>
        <taxon>Olpidiales</taxon>
        <taxon>Olpidiaceae</taxon>
        <taxon>Olpidium</taxon>
    </lineage>
</organism>
<dbReference type="InterPro" id="IPR016035">
    <property type="entry name" value="Acyl_Trfase/lysoPLipase"/>
</dbReference>
<feature type="domain" description="Carrier" evidence="4">
    <location>
        <begin position="195"/>
        <end position="271"/>
    </location>
</feature>
<evidence type="ECO:0000256" key="3">
    <source>
        <dbReference type="ARBA" id="ARBA00022679"/>
    </source>
</evidence>
<dbReference type="EMBL" id="JAEFCI010002365">
    <property type="protein sequence ID" value="KAG5462282.1"/>
    <property type="molecule type" value="Genomic_DNA"/>
</dbReference>
<dbReference type="InterPro" id="IPR041550">
    <property type="entry name" value="FASI_helical"/>
</dbReference>
<dbReference type="Pfam" id="PF18314">
    <property type="entry name" value="FAS_I_H"/>
    <property type="match status" value="1"/>
</dbReference>
<reference evidence="5 6" key="1">
    <citation type="journal article" name="Sci. Rep.">
        <title>Genome-scale phylogenetic analyses confirm Olpidium as the closest living zoosporic fungus to the non-flagellated, terrestrial fungi.</title>
        <authorList>
            <person name="Chang Y."/>
            <person name="Rochon D."/>
            <person name="Sekimoto S."/>
            <person name="Wang Y."/>
            <person name="Chovatia M."/>
            <person name="Sandor L."/>
            <person name="Salamov A."/>
            <person name="Grigoriev I.V."/>
            <person name="Stajich J.E."/>
            <person name="Spatafora J.W."/>
        </authorList>
    </citation>
    <scope>NUCLEOTIDE SEQUENCE [LARGE SCALE GENOMIC DNA]</scope>
    <source>
        <strain evidence="5">S191</strain>
    </source>
</reference>
<evidence type="ECO:0000256" key="2">
    <source>
        <dbReference type="ARBA" id="ARBA00022553"/>
    </source>
</evidence>
<dbReference type="OrthoDB" id="4251012at2759"/>
<dbReference type="Gene3D" id="3.90.25.70">
    <property type="match status" value="1"/>
</dbReference>
<dbReference type="InterPro" id="IPR009081">
    <property type="entry name" value="PP-bd_ACP"/>
</dbReference>
<dbReference type="AlphaFoldDB" id="A0A8H7ZZJ7"/>
<dbReference type="Gene3D" id="6.10.140.1400">
    <property type="match status" value="1"/>
</dbReference>
<dbReference type="FunFam" id="3.90.25.70:FF:000001">
    <property type="entry name" value="Fatty acid synthase subunit alpha"/>
    <property type="match status" value="1"/>
</dbReference>
<dbReference type="Pfam" id="PF18325">
    <property type="entry name" value="Fas_alpha_ACP"/>
    <property type="match status" value="1"/>
</dbReference>
<dbReference type="InterPro" id="IPR050830">
    <property type="entry name" value="Fungal_FAS"/>
</dbReference>
<gene>
    <name evidence="5" type="ORF">BJ554DRAFT_5415</name>
</gene>
<protein>
    <submittedName>
        <fullName evidence="5">Fatty acid synthase alpha subunit</fullName>
    </submittedName>
</protein>
<dbReference type="Gene3D" id="3.40.50.720">
    <property type="entry name" value="NAD(P)-binding Rossmann-like Domain"/>
    <property type="match status" value="1"/>
</dbReference>
<dbReference type="PROSITE" id="PS50075">
    <property type="entry name" value="CARRIER"/>
    <property type="match status" value="1"/>
</dbReference>
<evidence type="ECO:0000259" key="4">
    <source>
        <dbReference type="PROSITE" id="PS50075"/>
    </source>
</evidence>
<name>A0A8H7ZZJ7_9FUNG</name>
<dbReference type="InterPro" id="IPR040899">
    <property type="entry name" value="Fas_alpha_ACP"/>
</dbReference>
<proteinExistence type="predicted"/>
<evidence type="ECO:0000313" key="5">
    <source>
        <dbReference type="EMBL" id="KAG5462282.1"/>
    </source>
</evidence>
<accession>A0A8H7ZZJ7</accession>
<evidence type="ECO:0000313" key="6">
    <source>
        <dbReference type="Proteomes" id="UP000673691"/>
    </source>
</evidence>
<evidence type="ECO:0000256" key="1">
    <source>
        <dbReference type="ARBA" id="ARBA00022450"/>
    </source>
</evidence>
<dbReference type="Proteomes" id="UP000673691">
    <property type="component" value="Unassembled WGS sequence"/>
</dbReference>
<dbReference type="Gene3D" id="6.10.250.1930">
    <property type="match status" value="1"/>
</dbReference>
<sequence length="493" mass="53651">MLCAKLDPKYINVRLLIGKYIPNLTAIPFDVSKEYAQLVYDLTHAEQLNQILRSWDDEAFSTAAGQQELGYLILIELLAHQFASPVRWIETQDVLFRDFRVERLIEVGPSPVLCTMAARTLKVKYEAFDDALTHRRVQLVTTKHKREIYYGFEDAPAESAEAPADTAAPQSAAAASAPAPAPATAVTAAAPPRPAATSDILFVLVAHKLKKPLSEIAPSKSIKDLVGGKSTLQNEILGDLAAEFGNVLNDKAEELPLSDIAGALQESHSGSLGKISNGHVNKMISSKMPAGFGMGQVKAYLSSTYGLGPQRASGALLHGLVQEPASRLASEGEAKTWLDAVAKSYAVSVGIALGASAAEGQAGGTSFAVVAINSEEFDKHKLRLDTMVREQLESSARYLGVDLIGNGRVSLEKDAATALQEDLDEWLKEHGDKYGEGIRPQFTLQKARTFDSYWNLYYDMIFGKITKVDHELMNQCIHLMNRVDDAESLISFM</sequence>
<keyword evidence="1" id="KW-0596">Phosphopantetheine</keyword>
<dbReference type="GO" id="GO:0008897">
    <property type="term" value="F:holo-[acyl-carrier-protein] synthase activity"/>
    <property type="evidence" value="ECO:0007669"/>
    <property type="project" value="InterPro"/>
</dbReference>
<keyword evidence="2" id="KW-0597">Phosphoprotein</keyword>
<dbReference type="PANTHER" id="PTHR10982:SF21">
    <property type="entry name" value="FATTY ACID SYNTHASE SUBUNIT BETA"/>
    <property type="match status" value="1"/>
</dbReference>
<comment type="caution">
    <text evidence="5">The sequence shown here is derived from an EMBL/GenBank/DDBJ whole genome shotgun (WGS) entry which is preliminary data.</text>
</comment>
<keyword evidence="3" id="KW-0808">Transferase</keyword>
<dbReference type="SUPFAM" id="SSF52151">
    <property type="entry name" value="FabD/lysophospholipase-like"/>
    <property type="match status" value="1"/>
</dbReference>
<keyword evidence="6" id="KW-1185">Reference proteome</keyword>
<dbReference type="PANTHER" id="PTHR10982">
    <property type="entry name" value="MALONYL COA-ACYL CARRIER PROTEIN TRANSACYLASE"/>
    <property type="match status" value="1"/>
</dbReference>